<accession>A0A0C3CLZ7</accession>
<feature type="domain" description="4Fe-4S ferredoxin-type" evidence="6">
    <location>
        <begin position="41"/>
        <end position="73"/>
    </location>
</feature>
<evidence type="ECO:0000313" key="7">
    <source>
        <dbReference type="EMBL" id="KIM90687.1"/>
    </source>
</evidence>
<feature type="compositionally biased region" description="Basic and acidic residues" evidence="4">
    <location>
        <begin position="708"/>
        <end position="718"/>
    </location>
</feature>
<dbReference type="InterPro" id="IPR017896">
    <property type="entry name" value="4Fe4S_Fe-S-bd"/>
</dbReference>
<dbReference type="EMBL" id="KN832972">
    <property type="protein sequence ID" value="KIM90687.1"/>
    <property type="molecule type" value="Genomic_DNA"/>
</dbReference>
<dbReference type="GO" id="GO:0003677">
    <property type="term" value="F:DNA binding"/>
    <property type="evidence" value="ECO:0007669"/>
    <property type="project" value="InterPro"/>
</dbReference>
<dbReference type="GO" id="GO:0006351">
    <property type="term" value="P:DNA-templated transcription"/>
    <property type="evidence" value="ECO:0007669"/>
    <property type="project" value="InterPro"/>
</dbReference>
<name>A0A0C3CLZ7_PILCF</name>
<dbReference type="InterPro" id="IPR001138">
    <property type="entry name" value="Zn2Cys6_DnaBD"/>
</dbReference>
<dbReference type="InParanoid" id="A0A0C3CLZ7"/>
<dbReference type="PANTHER" id="PTHR31001">
    <property type="entry name" value="UNCHARACTERIZED TRANSCRIPTIONAL REGULATORY PROTEIN"/>
    <property type="match status" value="1"/>
</dbReference>
<feature type="compositionally biased region" description="Low complexity" evidence="4">
    <location>
        <begin position="822"/>
        <end position="835"/>
    </location>
</feature>
<dbReference type="STRING" id="765440.A0A0C3CLZ7"/>
<dbReference type="InterPro" id="IPR036864">
    <property type="entry name" value="Zn2-C6_fun-type_DNA-bd_sf"/>
</dbReference>
<proteinExistence type="predicted"/>
<feature type="domain" description="Zn(2)-C6 fungal-type" evidence="5">
    <location>
        <begin position="34"/>
        <end position="63"/>
    </location>
</feature>
<dbReference type="Pfam" id="PF04082">
    <property type="entry name" value="Fungal_trans"/>
    <property type="match status" value="1"/>
</dbReference>
<dbReference type="PANTHER" id="PTHR31001:SF56">
    <property type="entry name" value="ZN(2)-C6 FUNGAL-TYPE DOMAIN-CONTAINING PROTEIN"/>
    <property type="match status" value="1"/>
</dbReference>
<evidence type="ECO:0000259" key="5">
    <source>
        <dbReference type="PROSITE" id="PS50048"/>
    </source>
</evidence>
<comment type="subcellular location">
    <subcellularLocation>
        <location evidence="1">Nucleus</location>
    </subcellularLocation>
</comment>
<dbReference type="AlphaFoldDB" id="A0A0C3CLZ7"/>
<gene>
    <name evidence="7" type="ORF">PILCRDRAFT_142493</name>
</gene>
<dbReference type="Proteomes" id="UP000054166">
    <property type="component" value="Unassembled WGS sequence"/>
</dbReference>
<dbReference type="Gene3D" id="4.10.240.10">
    <property type="entry name" value="Zn(2)-C6 fungal-type DNA-binding domain"/>
    <property type="match status" value="1"/>
</dbReference>
<evidence type="ECO:0000256" key="3">
    <source>
        <dbReference type="ARBA" id="ARBA00023242"/>
    </source>
</evidence>
<dbReference type="CDD" id="cd00067">
    <property type="entry name" value="GAL4"/>
    <property type="match status" value="1"/>
</dbReference>
<dbReference type="GO" id="GO:0008270">
    <property type="term" value="F:zinc ion binding"/>
    <property type="evidence" value="ECO:0007669"/>
    <property type="project" value="InterPro"/>
</dbReference>
<feature type="compositionally biased region" description="Polar residues" evidence="4">
    <location>
        <begin position="796"/>
        <end position="813"/>
    </location>
</feature>
<sequence length="872" mass="97139">MPADVRNAAASRRTFRKLSTEEEIEIRRARGEISCAECRRLKLKCDKKLPCGSCVRRGCSSVCPNGSLTTGQGTRFVLADTEQLHRKIAEMGQRIRQLEDALAIFQSGVTNETHPLLREELLGVKFGPEVQNPADSEPVRDSVAESMDALGTLTIGDDGESKYFGRSAGSETLMLAGAELDIDYVEDLTGPKASPEMLRLSGIFPFNSGSAVHSAKYEEAIRIMYACLPPRPRAWALCETYMEQAAWIFRPLKRDEIIDDILIPIYKAKTDGEELDYDAVKAINPHKVAVLYMIFASGALVDLTLPAYNTEAENYHQYARAALSMRSIFDSPVMESIQAIVLMAFYHSNAGKKYSLDGVWTLLSLGAKLAQSIGLHRDPARWNMDAKTVERRRGLFWEVFSSDSFHSLALGRPPSIRLSYVDCALPNDEGDPDQQFWYWKYTFTRDVFASVLELTLAANPPSYESILELDRKVREKVLPPSLNVFLTKDDDYVTPLVYMRGCLLSQYRSITMLYIHRSFFAQAVLDHPVNPLRSPYAPSFLAAYRCASVVIKNSISHFERFPDLCMRWWGIWTHLFSAAIIVGSIVTRAPSSTMAPTAFIELGLAVDLFEKGAKDSRRARSGMAILYKLRDKAFQVYSQFRSGNVPSASNLRPNMPVDDDSYRDELAIFGGQTRVLVSKLLTNKAPNWDANLSSPKSTSSGMLSPPTKRNETKLPDDKMEDVHPSLMEYMALFPPSAFAPGFNMYPEVAAQPTLDQSIMSEVSALPQYAASGELSGYSYPQYPLPQQQQYQSMSPTTTPKSFSYDPSSTSTFDPFQGPQLYPSTTPTSASTPESANLADLGMNGDSGMDEQWMSFMRDSGIFERSRDATGTA</sequence>
<reference evidence="7 8" key="1">
    <citation type="submission" date="2014-04" db="EMBL/GenBank/DDBJ databases">
        <authorList>
            <consortium name="DOE Joint Genome Institute"/>
            <person name="Kuo A."/>
            <person name="Tarkka M."/>
            <person name="Buscot F."/>
            <person name="Kohler A."/>
            <person name="Nagy L.G."/>
            <person name="Floudas D."/>
            <person name="Copeland A."/>
            <person name="Barry K.W."/>
            <person name="Cichocki N."/>
            <person name="Veneault-Fourrey C."/>
            <person name="LaButti K."/>
            <person name="Lindquist E.A."/>
            <person name="Lipzen A."/>
            <person name="Lundell T."/>
            <person name="Morin E."/>
            <person name="Murat C."/>
            <person name="Sun H."/>
            <person name="Tunlid A."/>
            <person name="Henrissat B."/>
            <person name="Grigoriev I.V."/>
            <person name="Hibbett D.S."/>
            <person name="Martin F."/>
            <person name="Nordberg H.P."/>
            <person name="Cantor M.N."/>
            <person name="Hua S.X."/>
        </authorList>
    </citation>
    <scope>NUCLEOTIDE SEQUENCE [LARGE SCALE GENOMIC DNA]</scope>
    <source>
        <strain evidence="7 8">F 1598</strain>
    </source>
</reference>
<dbReference type="SUPFAM" id="SSF57701">
    <property type="entry name" value="Zn2/Cys6 DNA-binding domain"/>
    <property type="match status" value="1"/>
</dbReference>
<feature type="region of interest" description="Disordered" evidence="4">
    <location>
        <begin position="688"/>
        <end position="718"/>
    </location>
</feature>
<dbReference type="InterPro" id="IPR007219">
    <property type="entry name" value="XnlR_reg_dom"/>
</dbReference>
<evidence type="ECO:0000259" key="6">
    <source>
        <dbReference type="PROSITE" id="PS51379"/>
    </source>
</evidence>
<feature type="region of interest" description="Disordered" evidence="4">
    <location>
        <begin position="779"/>
        <end position="851"/>
    </location>
</feature>
<feature type="compositionally biased region" description="Polar residues" evidence="4">
    <location>
        <begin position="688"/>
        <end position="702"/>
    </location>
</feature>
<evidence type="ECO:0000256" key="4">
    <source>
        <dbReference type="SAM" id="MobiDB-lite"/>
    </source>
</evidence>
<evidence type="ECO:0008006" key="9">
    <source>
        <dbReference type="Google" id="ProtNLM"/>
    </source>
</evidence>
<dbReference type="GO" id="GO:0000981">
    <property type="term" value="F:DNA-binding transcription factor activity, RNA polymerase II-specific"/>
    <property type="evidence" value="ECO:0007669"/>
    <property type="project" value="InterPro"/>
</dbReference>
<reference evidence="8" key="2">
    <citation type="submission" date="2015-01" db="EMBL/GenBank/DDBJ databases">
        <title>Evolutionary Origins and Diversification of the Mycorrhizal Mutualists.</title>
        <authorList>
            <consortium name="DOE Joint Genome Institute"/>
            <consortium name="Mycorrhizal Genomics Consortium"/>
            <person name="Kohler A."/>
            <person name="Kuo A."/>
            <person name="Nagy L.G."/>
            <person name="Floudas D."/>
            <person name="Copeland A."/>
            <person name="Barry K.W."/>
            <person name="Cichocki N."/>
            <person name="Veneault-Fourrey C."/>
            <person name="LaButti K."/>
            <person name="Lindquist E.A."/>
            <person name="Lipzen A."/>
            <person name="Lundell T."/>
            <person name="Morin E."/>
            <person name="Murat C."/>
            <person name="Riley R."/>
            <person name="Ohm R."/>
            <person name="Sun H."/>
            <person name="Tunlid A."/>
            <person name="Henrissat B."/>
            <person name="Grigoriev I.V."/>
            <person name="Hibbett D.S."/>
            <person name="Martin F."/>
        </authorList>
    </citation>
    <scope>NUCLEOTIDE SEQUENCE [LARGE SCALE GENOMIC DNA]</scope>
    <source>
        <strain evidence="8">F 1598</strain>
    </source>
</reference>
<dbReference type="GO" id="GO:0005634">
    <property type="term" value="C:nucleus"/>
    <property type="evidence" value="ECO:0007669"/>
    <property type="project" value="UniProtKB-SubCell"/>
</dbReference>
<dbReference type="PROSITE" id="PS00463">
    <property type="entry name" value="ZN2_CY6_FUNGAL_1"/>
    <property type="match status" value="1"/>
</dbReference>
<evidence type="ECO:0000256" key="1">
    <source>
        <dbReference type="ARBA" id="ARBA00004123"/>
    </source>
</evidence>
<dbReference type="InterPro" id="IPR050613">
    <property type="entry name" value="Sec_Metabolite_Reg"/>
</dbReference>
<dbReference type="PROSITE" id="PS50048">
    <property type="entry name" value="ZN2_CY6_FUNGAL_2"/>
    <property type="match status" value="1"/>
</dbReference>
<protein>
    <recommendedName>
        <fullName evidence="9">Zn(2)-C6 fungal-type domain-containing protein</fullName>
    </recommendedName>
</protein>
<dbReference type="PROSITE" id="PS51379">
    <property type="entry name" value="4FE4S_FER_2"/>
    <property type="match status" value="1"/>
</dbReference>
<dbReference type="SMART" id="SM00906">
    <property type="entry name" value="Fungal_trans"/>
    <property type="match status" value="1"/>
</dbReference>
<keyword evidence="8" id="KW-1185">Reference proteome</keyword>
<dbReference type="CDD" id="cd12148">
    <property type="entry name" value="fungal_TF_MHR"/>
    <property type="match status" value="1"/>
</dbReference>
<feature type="compositionally biased region" description="Low complexity" evidence="4">
    <location>
        <begin position="779"/>
        <end position="795"/>
    </location>
</feature>
<organism evidence="7 8">
    <name type="scientific">Piloderma croceum (strain F 1598)</name>
    <dbReference type="NCBI Taxonomy" id="765440"/>
    <lineage>
        <taxon>Eukaryota</taxon>
        <taxon>Fungi</taxon>
        <taxon>Dikarya</taxon>
        <taxon>Basidiomycota</taxon>
        <taxon>Agaricomycotina</taxon>
        <taxon>Agaricomycetes</taxon>
        <taxon>Agaricomycetidae</taxon>
        <taxon>Atheliales</taxon>
        <taxon>Atheliaceae</taxon>
        <taxon>Piloderma</taxon>
    </lineage>
</organism>
<dbReference type="HOGENOM" id="CLU_007340_1_0_1"/>
<keyword evidence="3" id="KW-0539">Nucleus</keyword>
<keyword evidence="2" id="KW-0479">Metal-binding</keyword>
<dbReference type="OrthoDB" id="424974at2759"/>
<evidence type="ECO:0000313" key="8">
    <source>
        <dbReference type="Proteomes" id="UP000054166"/>
    </source>
</evidence>
<dbReference type="SMART" id="SM00066">
    <property type="entry name" value="GAL4"/>
    <property type="match status" value="1"/>
</dbReference>
<evidence type="ECO:0000256" key="2">
    <source>
        <dbReference type="ARBA" id="ARBA00022723"/>
    </source>
</evidence>